<dbReference type="FunFam" id="3.20.20.70:FF:000060">
    <property type="entry name" value="IMP dehydrogenase subunit"/>
    <property type="match status" value="1"/>
</dbReference>
<dbReference type="InterPro" id="IPR001093">
    <property type="entry name" value="IMP_DH_GMPRt"/>
</dbReference>
<evidence type="ECO:0000256" key="2">
    <source>
        <dbReference type="ARBA" id="ARBA00023002"/>
    </source>
</evidence>
<dbReference type="InterPro" id="IPR005990">
    <property type="entry name" value="IMP_DH"/>
</dbReference>
<dbReference type="EMBL" id="BAFC01000113">
    <property type="protein sequence ID" value="GAB40826.1"/>
    <property type="molecule type" value="Genomic_DNA"/>
</dbReference>
<keyword evidence="2" id="KW-0560">Oxidoreductase</keyword>
<evidence type="ECO:0000313" key="5">
    <source>
        <dbReference type="EMBL" id="GAB40826.1"/>
    </source>
</evidence>
<accession>H5U518</accession>
<dbReference type="RefSeq" id="WP_005207920.1">
    <property type="nucleotide sequence ID" value="NZ_BAFC01000113.1"/>
</dbReference>
<evidence type="ECO:0000259" key="4">
    <source>
        <dbReference type="Pfam" id="PF00478"/>
    </source>
</evidence>
<dbReference type="InterPro" id="IPR005992">
    <property type="entry name" value="IMP_DH-rel2"/>
</dbReference>
<dbReference type="PANTHER" id="PTHR11911">
    <property type="entry name" value="INOSINE-5-MONOPHOSPHATE DEHYDROGENASE RELATED"/>
    <property type="match status" value="1"/>
</dbReference>
<dbReference type="InterPro" id="IPR013785">
    <property type="entry name" value="Aldolase_TIM"/>
</dbReference>
<dbReference type="Pfam" id="PF00478">
    <property type="entry name" value="IMPDH"/>
    <property type="match status" value="1"/>
</dbReference>
<dbReference type="SMART" id="SM01240">
    <property type="entry name" value="IMPDH"/>
    <property type="match status" value="1"/>
</dbReference>
<gene>
    <name evidence="5" type="ORF">GOSPT_115_00840</name>
</gene>
<evidence type="ECO:0000256" key="3">
    <source>
        <dbReference type="ARBA" id="ARBA00023027"/>
    </source>
</evidence>
<dbReference type="NCBIfam" id="TIGR01304">
    <property type="entry name" value="IMP_DH_rel_2"/>
    <property type="match status" value="1"/>
</dbReference>
<keyword evidence="3" id="KW-0520">NAD</keyword>
<evidence type="ECO:0000256" key="1">
    <source>
        <dbReference type="ARBA" id="ARBA00005502"/>
    </source>
</evidence>
<dbReference type="AlphaFoldDB" id="H5U518"/>
<dbReference type="Proteomes" id="UP000005845">
    <property type="component" value="Unassembled WGS sequence"/>
</dbReference>
<dbReference type="SUPFAM" id="SSF51412">
    <property type="entry name" value="Inosine monophosphate dehydrogenase (IMPDH)"/>
    <property type="match status" value="1"/>
</dbReference>
<keyword evidence="6" id="KW-1185">Reference proteome</keyword>
<dbReference type="Gene3D" id="3.20.20.70">
    <property type="entry name" value="Aldolase class I"/>
    <property type="match status" value="1"/>
</dbReference>
<protein>
    <submittedName>
        <fullName evidence="5">IMP dehydrogenase family protein</fullName>
    </submittedName>
</protein>
<dbReference type="GO" id="GO:0003938">
    <property type="term" value="F:IMP dehydrogenase activity"/>
    <property type="evidence" value="ECO:0007669"/>
    <property type="project" value="InterPro"/>
</dbReference>
<comment type="similarity">
    <text evidence="1">Belongs to the IMPDH/GMPR family.</text>
</comment>
<reference evidence="5 6" key="1">
    <citation type="submission" date="2012-02" db="EMBL/GenBank/DDBJ databases">
        <title>Whole genome shotgun sequence of Gordonia sputi NBRC 100414.</title>
        <authorList>
            <person name="Yoshida I."/>
            <person name="Hosoyama A."/>
            <person name="Tsuchikane K."/>
            <person name="Katsumata H."/>
            <person name="Yamazaki S."/>
            <person name="Fujita N."/>
        </authorList>
    </citation>
    <scope>NUCLEOTIDE SEQUENCE [LARGE SCALE GENOMIC DNA]</scope>
    <source>
        <strain evidence="5 6">NBRC 100414</strain>
    </source>
</reference>
<dbReference type="eggNOG" id="COG0516">
    <property type="taxonomic scope" value="Bacteria"/>
</dbReference>
<evidence type="ECO:0000313" key="6">
    <source>
        <dbReference type="Proteomes" id="UP000005845"/>
    </source>
</evidence>
<name>H5U518_9ACTN</name>
<organism evidence="5 6">
    <name type="scientific">Gordonia sputi NBRC 100414</name>
    <dbReference type="NCBI Taxonomy" id="1089453"/>
    <lineage>
        <taxon>Bacteria</taxon>
        <taxon>Bacillati</taxon>
        <taxon>Actinomycetota</taxon>
        <taxon>Actinomycetes</taxon>
        <taxon>Mycobacteriales</taxon>
        <taxon>Gordoniaceae</taxon>
        <taxon>Gordonia</taxon>
    </lineage>
</organism>
<comment type="caution">
    <text evidence="5">The sequence shown here is derived from an EMBL/GenBank/DDBJ whole genome shotgun (WGS) entry which is preliminary data.</text>
</comment>
<feature type="domain" description="IMP dehydrogenase/GMP reductase" evidence="4">
    <location>
        <begin position="19"/>
        <end position="305"/>
    </location>
</feature>
<dbReference type="GO" id="GO:0006183">
    <property type="term" value="P:GTP biosynthetic process"/>
    <property type="evidence" value="ECO:0007669"/>
    <property type="project" value="TreeGrafter"/>
</dbReference>
<sequence length="380" mass="40100">MRDLTDIGMGRTARRTYELDDISIVPSRRTRSSKEVSTAWQIDAYRFDSPILSHPTDALVSPQMAVTLGKLGSLGAINGEGLWVRHRDVEEKIAQLVDIALNDPDPSAPVRFLQELHRAPIDTDLLGEAVSFVRDAGVTTAVRVSPQHAPELTPALLAAGVEILVVHGTIISAEHVVRGEEEPLNLKTFIAELDIPVIAGGVHDHRTALHLMRTGAAGVIVGYGSAEGATTTSEVLGIGVPMATAIADAAAARREYLDETGGRYVHVIADGDIHTSGDLAKAIACGADAAVLGTPLAAAAEAPGHGWYWPSAAAHPDTPRGALLRVATDEGRPSLETVLNGPSDDPFGELNLVGALRRSMAKAGYSDLKEFQKVGLSVRA</sequence>
<dbReference type="CDD" id="cd00381">
    <property type="entry name" value="IMPDH"/>
    <property type="match status" value="1"/>
</dbReference>
<proteinExistence type="inferred from homology"/>
<dbReference type="PANTHER" id="PTHR11911:SF85">
    <property type="entry name" value="INOSINE-5'-MONOPHOSPHATE DEHYDROGENASE"/>
    <property type="match status" value="1"/>
</dbReference>